<gene>
    <name evidence="2" type="ORF">OJ253_671</name>
</gene>
<feature type="compositionally biased region" description="Low complexity" evidence="1">
    <location>
        <begin position="189"/>
        <end position="214"/>
    </location>
</feature>
<dbReference type="AlphaFoldDB" id="A0A9D5HY93"/>
<protein>
    <submittedName>
        <fullName evidence="2">Uncharacterized protein</fullName>
    </submittedName>
</protein>
<comment type="caution">
    <text evidence="2">The sequence shown here is derived from an EMBL/GenBank/DDBJ whole genome shotgun (WGS) entry which is preliminary data.</text>
</comment>
<proteinExistence type="predicted"/>
<feature type="region of interest" description="Disordered" evidence="1">
    <location>
        <begin position="179"/>
        <end position="235"/>
    </location>
</feature>
<reference evidence="2" key="1">
    <citation type="submission" date="2022-10" db="EMBL/GenBank/DDBJ databases">
        <title>Adaptive evolution leads to modifications in subtelomeric GC content in a zoonotic Cryptosporidium species.</title>
        <authorList>
            <person name="Li J."/>
            <person name="Feng Y."/>
            <person name="Xiao L."/>
        </authorList>
    </citation>
    <scope>NUCLEOTIDE SEQUENCE</scope>
    <source>
        <strain evidence="2">33844</strain>
    </source>
</reference>
<accession>A0A9D5HY93</accession>
<organism evidence="2">
    <name type="scientific">Cryptosporidium canis</name>
    <dbReference type="NCBI Taxonomy" id="195482"/>
    <lineage>
        <taxon>Eukaryota</taxon>
        <taxon>Sar</taxon>
        <taxon>Alveolata</taxon>
        <taxon>Apicomplexa</taxon>
        <taxon>Conoidasida</taxon>
        <taxon>Coccidia</taxon>
        <taxon>Eucoccidiorida</taxon>
        <taxon>Eimeriorina</taxon>
        <taxon>Cryptosporidiidae</taxon>
        <taxon>Cryptosporidium</taxon>
    </lineage>
</organism>
<name>A0A9D5HY93_9CRYT</name>
<sequence length="235" mass="25183">MRPELDLQSADEGQGGAVGGFELSRVSGEAGRVGRHRRIQDLLEAVVGQQLLVKGETLVKELPETAFVVLDGVLAGTAVSRVDVGGVKPKAGLDSVAACQGRVDVHLGVEQVLGVLMDPELDEDSVELEEHIGGDGPEVRDHLDQRIEVPVVHVGSKHNVQEHCPKLWDCVSERLSGQRVHELSRRSRAPGAGSSCPPGANPSGSPPASKGSTGQWRAPRPSWDVQRRSSWSRTW</sequence>
<evidence type="ECO:0000313" key="2">
    <source>
        <dbReference type="EMBL" id="KAJ1612066.1"/>
    </source>
</evidence>
<evidence type="ECO:0000256" key="1">
    <source>
        <dbReference type="SAM" id="MobiDB-lite"/>
    </source>
</evidence>
<dbReference type="EMBL" id="JAPCXC010000008">
    <property type="protein sequence ID" value="KAJ1612066.1"/>
    <property type="molecule type" value="Genomic_DNA"/>
</dbReference>
<dbReference type="Proteomes" id="UP001067231">
    <property type="component" value="Unassembled WGS sequence"/>
</dbReference>